<dbReference type="eggNOG" id="KOG1056">
    <property type="taxonomic scope" value="Eukaryota"/>
</dbReference>
<protein>
    <submittedName>
        <fullName evidence="14">Taste receptor type 1 member 1</fullName>
    </submittedName>
</protein>
<evidence type="ECO:0000256" key="2">
    <source>
        <dbReference type="ARBA" id="ARBA00022475"/>
    </source>
</evidence>
<dbReference type="PRINTS" id="PR00248">
    <property type="entry name" value="GPCRMGR"/>
</dbReference>
<evidence type="ECO:0000256" key="10">
    <source>
        <dbReference type="ARBA" id="ARBA00023224"/>
    </source>
</evidence>
<keyword evidence="5 12" id="KW-1133">Transmembrane helix</keyword>
<evidence type="ECO:0000259" key="13">
    <source>
        <dbReference type="PROSITE" id="PS50259"/>
    </source>
</evidence>
<sequence>MAVGHGELRGGAAAAGADARRKLMERFAPVCSVVLLERLDTPVTRFILSYPDFSHLFRAKKQRVPCFIPEDAALASVGILKCDPESGLLVSESTILAIEELVQACRGEVDTLSSHDHHLFQTMRFTIEEINNSSSLLPNITLGYEIYDVCSESANMYATLGVLTQSMRRHVEMISNFSHYQPRALAVIGPHSSGFALTTATILSIFLMPEISYEASTEMLSLKHIYPSFLRTIPSDRVQVEAMVLLMQDFRWNWVAMVGSDTDYGRKGIQTLYKAMTKHDICVAYRGLIPANKNASSTELKNMVRDIVGTKVNVTIIFSDRRSARVFFEAVVQENVTGKVWVGTENWLLAPLVSDVPGIYQVGTVIGMSVKHDQFAAMQISEKTQPAACASDLEAKWWDTGSNNHLNISDTSPSCNQLCTQCHLLPHTPDARAMKSSYNVYSAVYAVAHGLHSLLGCNSGACRKDKVYPWQLLQKIKQVNFSLHKNWVYFDVNGDPMTGYDLIMWKWTGPAWSFDTIGSFSRNPDRLSIDWDRIVWHTEDNQVPASICSKACERGEKRTQVGLHRCCFDCEACPAGTFLNRSDLYTCQSCKKSQWAPVHSETCFERHIEFLSWAEPVSWALLTAITLLMLLLMSTAIIFALNITTPVVKSAGGKMCFLMLGALACASSSLYWHFGKPTWLMCQLRLPVFSISFSICLSCMAVRSFQIACIFKLAAKWPALYETWVKHHGPNLFIGASTAVQVMLSLTLLVINPSVPHKDYERVAELILFECSQENSVLLMLAMFYNVLLSLFCFVFSYMGTDLPKNYSEAKCITFSLLIYFTCSISYFTTCSIYQGKYLVAINLLSLLCTLAGVFGGYFLPKGYIILFRADLNTTEYFQMSIQSYTTRRSSA</sequence>
<dbReference type="FunFam" id="2.10.50.30:FF:000004">
    <property type="entry name" value="Taste receptor type 1 member 3-like protein"/>
    <property type="match status" value="1"/>
</dbReference>
<dbReference type="Proteomes" id="UP000050525">
    <property type="component" value="Unassembled WGS sequence"/>
</dbReference>
<keyword evidence="7 12" id="KW-0472">Membrane</keyword>
<comment type="caution">
    <text evidence="14">The sequence shown here is derived from an EMBL/GenBank/DDBJ whole genome shotgun (WGS) entry which is preliminary data.</text>
</comment>
<dbReference type="PANTHER" id="PTHR24061">
    <property type="entry name" value="CALCIUM-SENSING RECEPTOR-RELATED"/>
    <property type="match status" value="1"/>
</dbReference>
<dbReference type="PROSITE" id="PS50259">
    <property type="entry name" value="G_PROTEIN_RECEP_F3_4"/>
    <property type="match status" value="1"/>
</dbReference>
<dbReference type="GO" id="GO:0050917">
    <property type="term" value="P:sensory perception of umami taste"/>
    <property type="evidence" value="ECO:0007669"/>
    <property type="project" value="TreeGrafter"/>
</dbReference>
<evidence type="ECO:0000256" key="8">
    <source>
        <dbReference type="ARBA" id="ARBA00023170"/>
    </source>
</evidence>
<keyword evidence="10" id="KW-0807">Transducer</keyword>
<evidence type="ECO:0000313" key="14">
    <source>
        <dbReference type="EMBL" id="KYO17328.1"/>
    </source>
</evidence>
<keyword evidence="4" id="KW-0732">Signal</keyword>
<dbReference type="SUPFAM" id="SSF53822">
    <property type="entry name" value="Periplasmic binding protein-like I"/>
    <property type="match status" value="1"/>
</dbReference>
<dbReference type="PANTHER" id="PTHR24061:SF3">
    <property type="entry name" value="TASTE RECEPTOR TYPE 1 MEMBER 1"/>
    <property type="match status" value="1"/>
</dbReference>
<feature type="transmembrane region" description="Helical" evidence="12">
    <location>
        <begin position="812"/>
        <end position="835"/>
    </location>
</feature>
<dbReference type="GO" id="GO:0005886">
    <property type="term" value="C:plasma membrane"/>
    <property type="evidence" value="ECO:0007669"/>
    <property type="project" value="UniProtKB-SubCell"/>
</dbReference>
<dbReference type="PROSITE" id="PS00980">
    <property type="entry name" value="G_PROTEIN_RECEP_F3_2"/>
    <property type="match status" value="1"/>
</dbReference>
<dbReference type="InterPro" id="IPR000337">
    <property type="entry name" value="GPCR_3"/>
</dbReference>
<evidence type="ECO:0000256" key="5">
    <source>
        <dbReference type="ARBA" id="ARBA00022989"/>
    </source>
</evidence>
<dbReference type="CDD" id="cd15289">
    <property type="entry name" value="7tmC_TAS1R1"/>
    <property type="match status" value="1"/>
</dbReference>
<evidence type="ECO:0000256" key="1">
    <source>
        <dbReference type="ARBA" id="ARBA00004651"/>
    </source>
</evidence>
<feature type="transmembrane region" description="Helical" evidence="12">
    <location>
        <begin position="841"/>
        <end position="860"/>
    </location>
</feature>
<evidence type="ECO:0000256" key="11">
    <source>
        <dbReference type="ARBA" id="ARBA00038492"/>
    </source>
</evidence>
<dbReference type="InterPro" id="IPR017979">
    <property type="entry name" value="GPCR_3_CS"/>
</dbReference>
<dbReference type="Gene3D" id="2.10.50.30">
    <property type="entry name" value="GPCR, family 3, nine cysteines domain"/>
    <property type="match status" value="1"/>
</dbReference>
<dbReference type="InterPro" id="IPR000068">
    <property type="entry name" value="GPCR_3_Ca_sens_rcpt-rel"/>
</dbReference>
<dbReference type="InterPro" id="IPR028082">
    <property type="entry name" value="Peripla_BP_I"/>
</dbReference>
<dbReference type="AlphaFoldDB" id="A0A151LYK2"/>
<dbReference type="PRINTS" id="PR00592">
    <property type="entry name" value="CASENSINGR"/>
</dbReference>
<gene>
    <name evidence="14" type="primary">TAS1R1</name>
    <name evidence="14" type="ORF">Y1Q_0011822</name>
</gene>
<dbReference type="EMBL" id="AKHW03007022">
    <property type="protein sequence ID" value="KYO17328.1"/>
    <property type="molecule type" value="Genomic_DNA"/>
</dbReference>
<keyword evidence="9" id="KW-0325">Glycoprotein</keyword>
<proteinExistence type="inferred from homology"/>
<keyword evidence="8 14" id="KW-0675">Receptor</keyword>
<dbReference type="InterPro" id="IPR017978">
    <property type="entry name" value="GPCR_3_C"/>
</dbReference>
<dbReference type="Pfam" id="PF00003">
    <property type="entry name" value="7tm_3"/>
    <property type="match status" value="1"/>
</dbReference>
<keyword evidence="6" id="KW-0297">G-protein coupled receptor</keyword>
<comment type="subcellular location">
    <subcellularLocation>
        <location evidence="1">Cell membrane</location>
        <topology evidence="1">Multi-pass membrane protein</topology>
    </subcellularLocation>
</comment>
<feature type="transmembrane region" description="Helical" evidence="12">
    <location>
        <begin position="655"/>
        <end position="674"/>
    </location>
</feature>
<dbReference type="InterPro" id="IPR011500">
    <property type="entry name" value="GPCR_3_9-Cys_dom"/>
</dbReference>
<reference evidence="14 15" key="1">
    <citation type="journal article" date="2012" name="Genome Biol.">
        <title>Sequencing three crocodilian genomes to illuminate the evolution of archosaurs and amniotes.</title>
        <authorList>
            <person name="St John J.A."/>
            <person name="Braun E.L."/>
            <person name="Isberg S.R."/>
            <person name="Miles L.G."/>
            <person name="Chong A.Y."/>
            <person name="Gongora J."/>
            <person name="Dalzell P."/>
            <person name="Moran C."/>
            <person name="Bed'hom B."/>
            <person name="Abzhanov A."/>
            <person name="Burgess S.C."/>
            <person name="Cooksey A.M."/>
            <person name="Castoe T.A."/>
            <person name="Crawford N.G."/>
            <person name="Densmore L.D."/>
            <person name="Drew J.C."/>
            <person name="Edwards S.V."/>
            <person name="Faircloth B.C."/>
            <person name="Fujita M.K."/>
            <person name="Greenwold M.J."/>
            <person name="Hoffmann F.G."/>
            <person name="Howard J.M."/>
            <person name="Iguchi T."/>
            <person name="Janes D.E."/>
            <person name="Khan S.Y."/>
            <person name="Kohno S."/>
            <person name="de Koning A.J."/>
            <person name="Lance S.L."/>
            <person name="McCarthy F.M."/>
            <person name="McCormack J.E."/>
            <person name="Merchant M.E."/>
            <person name="Peterson D.G."/>
            <person name="Pollock D.D."/>
            <person name="Pourmand N."/>
            <person name="Raney B.J."/>
            <person name="Roessler K.A."/>
            <person name="Sanford J.R."/>
            <person name="Sawyer R.H."/>
            <person name="Schmidt C.J."/>
            <person name="Triplett E.W."/>
            <person name="Tuberville T.D."/>
            <person name="Venegas-Anaya M."/>
            <person name="Howard J.T."/>
            <person name="Jarvis E.D."/>
            <person name="Guillette L.J.Jr."/>
            <person name="Glenn T.C."/>
            <person name="Green R.E."/>
            <person name="Ray D.A."/>
        </authorList>
    </citation>
    <scope>NUCLEOTIDE SEQUENCE [LARGE SCALE GENOMIC DNA]</scope>
    <source>
        <strain evidence="14">KSC_2009_1</strain>
    </source>
</reference>
<dbReference type="InterPro" id="IPR001828">
    <property type="entry name" value="ANF_lig-bd_rcpt"/>
</dbReference>
<dbReference type="FunFam" id="3.40.50.2300:FF:000016">
    <property type="entry name" value="Taste 1 receptor member 2"/>
    <property type="match status" value="1"/>
</dbReference>
<dbReference type="Pfam" id="PF07562">
    <property type="entry name" value="NCD3G"/>
    <property type="match status" value="1"/>
</dbReference>
<evidence type="ECO:0000256" key="9">
    <source>
        <dbReference type="ARBA" id="ARBA00023180"/>
    </source>
</evidence>
<evidence type="ECO:0000256" key="6">
    <source>
        <dbReference type="ARBA" id="ARBA00023040"/>
    </source>
</evidence>
<dbReference type="STRING" id="8496.A0A151LYK2"/>
<dbReference type="InterPro" id="IPR038550">
    <property type="entry name" value="GPCR_3_9-Cys_sf"/>
</dbReference>
<dbReference type="Gene3D" id="3.40.50.2300">
    <property type="match status" value="2"/>
</dbReference>
<keyword evidence="2" id="KW-1003">Cell membrane</keyword>
<feature type="transmembrane region" description="Helical" evidence="12">
    <location>
        <begin position="619"/>
        <end position="643"/>
    </location>
</feature>
<feature type="transmembrane region" description="Helical" evidence="12">
    <location>
        <begin position="686"/>
        <end position="711"/>
    </location>
</feature>
<feature type="transmembrane region" description="Helical" evidence="12">
    <location>
        <begin position="777"/>
        <end position="800"/>
    </location>
</feature>
<keyword evidence="3 12" id="KW-0812">Transmembrane</keyword>
<feature type="domain" description="G-protein coupled receptors family 3 profile" evidence="13">
    <location>
        <begin position="617"/>
        <end position="882"/>
    </location>
</feature>
<evidence type="ECO:0000256" key="3">
    <source>
        <dbReference type="ARBA" id="ARBA00022692"/>
    </source>
</evidence>
<evidence type="ECO:0000313" key="15">
    <source>
        <dbReference type="Proteomes" id="UP000050525"/>
    </source>
</evidence>
<accession>A0A151LYK2</accession>
<keyword evidence="15" id="KW-1185">Reference proteome</keyword>
<name>A0A151LYK2_ALLMI</name>
<dbReference type="GO" id="GO:0004930">
    <property type="term" value="F:G protein-coupled receptor activity"/>
    <property type="evidence" value="ECO:0007669"/>
    <property type="project" value="UniProtKB-KW"/>
</dbReference>
<evidence type="ECO:0000256" key="7">
    <source>
        <dbReference type="ARBA" id="ARBA00023136"/>
    </source>
</evidence>
<evidence type="ECO:0000256" key="12">
    <source>
        <dbReference type="SAM" id="Phobius"/>
    </source>
</evidence>
<organism evidence="14 15">
    <name type="scientific">Alligator mississippiensis</name>
    <name type="common">American alligator</name>
    <dbReference type="NCBI Taxonomy" id="8496"/>
    <lineage>
        <taxon>Eukaryota</taxon>
        <taxon>Metazoa</taxon>
        <taxon>Chordata</taxon>
        <taxon>Craniata</taxon>
        <taxon>Vertebrata</taxon>
        <taxon>Euteleostomi</taxon>
        <taxon>Archelosauria</taxon>
        <taxon>Archosauria</taxon>
        <taxon>Crocodylia</taxon>
        <taxon>Alligatoridae</taxon>
        <taxon>Alligatorinae</taxon>
        <taxon>Alligator</taxon>
    </lineage>
</organism>
<dbReference type="Pfam" id="PF01094">
    <property type="entry name" value="ANF_receptor"/>
    <property type="match status" value="1"/>
</dbReference>
<evidence type="ECO:0000256" key="4">
    <source>
        <dbReference type="ARBA" id="ARBA00022729"/>
    </source>
</evidence>
<comment type="similarity">
    <text evidence="11">Belongs to the G-protein coupled receptor 3 family. TAS1R subfamily.</text>
</comment>
<feature type="transmembrane region" description="Helical" evidence="12">
    <location>
        <begin position="732"/>
        <end position="751"/>
    </location>
</feature>